<dbReference type="KEGG" id="barh:WN72_18905"/>
<dbReference type="GO" id="GO:0009306">
    <property type="term" value="P:protein secretion"/>
    <property type="evidence" value="ECO:0007669"/>
    <property type="project" value="InterPro"/>
</dbReference>
<evidence type="ECO:0000259" key="12">
    <source>
        <dbReference type="Pfam" id="PF26002"/>
    </source>
</evidence>
<feature type="domain" description="AprE-like beta-barrel" evidence="12">
    <location>
        <begin position="344"/>
        <end position="454"/>
    </location>
</feature>
<evidence type="ECO:0000256" key="10">
    <source>
        <dbReference type="SAM" id="MobiDB-lite"/>
    </source>
</evidence>
<accession>A0AAE7THR8</accession>
<name>A0AAE7THR8_9BRAD</name>
<dbReference type="SUPFAM" id="SSF111369">
    <property type="entry name" value="HlyD-like secretion proteins"/>
    <property type="match status" value="1"/>
</dbReference>
<keyword evidence="6" id="KW-0812">Transmembrane</keyword>
<dbReference type="PROSITE" id="PS00543">
    <property type="entry name" value="HLYD_FAMILY"/>
    <property type="match status" value="1"/>
</dbReference>
<dbReference type="PANTHER" id="PTHR30386:SF27">
    <property type="entry name" value="MEMBRANE FUSION PROTEIN (MFP) FAMILY PROTEIN"/>
    <property type="match status" value="1"/>
</dbReference>
<evidence type="ECO:0000256" key="1">
    <source>
        <dbReference type="ARBA" id="ARBA00004377"/>
    </source>
</evidence>
<evidence type="ECO:0000256" key="2">
    <source>
        <dbReference type="ARBA" id="ARBA00009477"/>
    </source>
</evidence>
<evidence type="ECO:0000256" key="4">
    <source>
        <dbReference type="ARBA" id="ARBA00022475"/>
    </source>
</evidence>
<dbReference type="InterPro" id="IPR010129">
    <property type="entry name" value="T1SS_HlyD"/>
</dbReference>
<dbReference type="InterPro" id="IPR050739">
    <property type="entry name" value="MFP"/>
</dbReference>
<organism evidence="13 14">
    <name type="scientific">Bradyrhizobium arachidis</name>
    <dbReference type="NCBI Taxonomy" id="858423"/>
    <lineage>
        <taxon>Bacteria</taxon>
        <taxon>Pseudomonadati</taxon>
        <taxon>Pseudomonadota</taxon>
        <taxon>Alphaproteobacteria</taxon>
        <taxon>Hyphomicrobiales</taxon>
        <taxon>Nitrobacteraceae</taxon>
        <taxon>Bradyrhizobium</taxon>
    </lineage>
</organism>
<feature type="compositionally biased region" description="Polar residues" evidence="10">
    <location>
        <begin position="404"/>
        <end position="414"/>
    </location>
</feature>
<dbReference type="InterPro" id="IPR058781">
    <property type="entry name" value="HH_AprE-like"/>
</dbReference>
<sequence length="477" mass="51972">MASANNSIVPFPKRPIRRNNYELAFLPAALEIAETPASPVGRAVGATVIAIFCVALAWATLGKVDIVASASGKIIPSGRTKLIQPLESGIVRAINVREGQQVHAGESLIELDPTMTAAEHGHVKADLVAAQLDVTRLRAALADSDDPLANFHPPADATAAQIEMHRQFLVSQTSEQRAKLAELDRQASQKNAERSTVEASVAKLEATIPPLQERVETRKYLFDKQLGSKLNYLSEYQDLVGQQQDLLIQRSKLREAEAGLATLRETRDRTAAEFRRALYDELAKAEQKAAGVAQDAIKADRRTKLQDLVAPVDGVVQQLAVHTVGGVVTPAQVLAVVVPQDSHLEIEATLANDDVGFVHPGQDAEIKVHTFNFTRYGVLHGKVLSISPDTISRDGRDAAESRSRAQNTSDGGQQRQDDLVYAARISLDQRQLKADDRVVDLGPGMAVTVEMKTGSRRIIGYLLSPLARYQHDVLRER</sequence>
<dbReference type="NCBIfam" id="TIGR01843">
    <property type="entry name" value="type_I_hlyD"/>
    <property type="match status" value="1"/>
</dbReference>
<dbReference type="InterPro" id="IPR006144">
    <property type="entry name" value="Secretion_HlyD_CS"/>
</dbReference>
<feature type="compositionally biased region" description="Basic and acidic residues" evidence="10">
    <location>
        <begin position="391"/>
        <end position="403"/>
    </location>
</feature>
<keyword evidence="3 9" id="KW-0813">Transport</keyword>
<reference evidence="13 14" key="1">
    <citation type="submission" date="2018-06" db="EMBL/GenBank/DDBJ databases">
        <title>Comparative genomics of Bradyrhizobium nodulating Arachidis hypogaea.</title>
        <authorList>
            <person name="Li Y."/>
        </authorList>
    </citation>
    <scope>NUCLEOTIDE SEQUENCE [LARGE SCALE GENOMIC DNA]</scope>
    <source>
        <strain evidence="13 14">CCBAU 051107</strain>
    </source>
</reference>
<dbReference type="RefSeq" id="WP_027559150.1">
    <property type="nucleotide sequence ID" value="NZ_AXAD01000002.1"/>
</dbReference>
<keyword evidence="5 9" id="KW-0997">Cell inner membrane</keyword>
<proteinExistence type="inferred from homology"/>
<evidence type="ECO:0000256" key="8">
    <source>
        <dbReference type="ARBA" id="ARBA00023136"/>
    </source>
</evidence>
<dbReference type="InterPro" id="IPR058982">
    <property type="entry name" value="Beta-barrel_AprE"/>
</dbReference>
<comment type="subcellular location">
    <subcellularLocation>
        <location evidence="1 9">Cell inner membrane</location>
        <topology evidence="1 9">Single-pass membrane protein</topology>
    </subcellularLocation>
</comment>
<dbReference type="GO" id="GO:0005886">
    <property type="term" value="C:plasma membrane"/>
    <property type="evidence" value="ECO:0007669"/>
    <property type="project" value="UniProtKB-SubCell"/>
</dbReference>
<dbReference type="Proteomes" id="UP000594015">
    <property type="component" value="Chromosome"/>
</dbReference>
<dbReference type="PRINTS" id="PR01490">
    <property type="entry name" value="RTXTOXIND"/>
</dbReference>
<dbReference type="PANTHER" id="PTHR30386">
    <property type="entry name" value="MEMBRANE FUSION SUBUNIT OF EMRAB-TOLC MULTIDRUG EFFLUX PUMP"/>
    <property type="match status" value="1"/>
</dbReference>
<keyword evidence="4 9" id="KW-1003">Cell membrane</keyword>
<protein>
    <recommendedName>
        <fullName evidence="9">Membrane fusion protein (MFP) family protein</fullName>
    </recommendedName>
</protein>
<keyword evidence="8" id="KW-0472">Membrane</keyword>
<evidence type="ECO:0000256" key="7">
    <source>
        <dbReference type="ARBA" id="ARBA00022989"/>
    </source>
</evidence>
<dbReference type="Gene3D" id="2.40.30.170">
    <property type="match status" value="1"/>
</dbReference>
<evidence type="ECO:0000256" key="5">
    <source>
        <dbReference type="ARBA" id="ARBA00022519"/>
    </source>
</evidence>
<evidence type="ECO:0000259" key="11">
    <source>
        <dbReference type="Pfam" id="PF25994"/>
    </source>
</evidence>
<evidence type="ECO:0000256" key="9">
    <source>
        <dbReference type="RuleBase" id="RU365093"/>
    </source>
</evidence>
<dbReference type="EMBL" id="CP030050">
    <property type="protein sequence ID" value="QOZ68141.1"/>
    <property type="molecule type" value="Genomic_DNA"/>
</dbReference>
<dbReference type="Gene3D" id="2.40.50.100">
    <property type="match status" value="1"/>
</dbReference>
<dbReference type="Pfam" id="PF26002">
    <property type="entry name" value="Beta-barrel_AprE"/>
    <property type="match status" value="1"/>
</dbReference>
<evidence type="ECO:0000313" key="13">
    <source>
        <dbReference type="EMBL" id="QOZ68141.1"/>
    </source>
</evidence>
<dbReference type="AlphaFoldDB" id="A0AAE7THR8"/>
<evidence type="ECO:0000313" key="14">
    <source>
        <dbReference type="Proteomes" id="UP000594015"/>
    </source>
</evidence>
<gene>
    <name evidence="13" type="ORF">WN72_18905</name>
</gene>
<feature type="region of interest" description="Disordered" evidence="10">
    <location>
        <begin position="390"/>
        <end position="415"/>
    </location>
</feature>
<evidence type="ECO:0000256" key="6">
    <source>
        <dbReference type="ARBA" id="ARBA00022692"/>
    </source>
</evidence>
<feature type="domain" description="AprE-like long alpha-helical hairpin" evidence="11">
    <location>
        <begin position="117"/>
        <end position="300"/>
    </location>
</feature>
<evidence type="ECO:0000256" key="3">
    <source>
        <dbReference type="ARBA" id="ARBA00022448"/>
    </source>
</evidence>
<keyword evidence="7" id="KW-1133">Transmembrane helix</keyword>
<comment type="similarity">
    <text evidence="2 9">Belongs to the membrane fusion protein (MFP) (TC 8.A.1) family.</text>
</comment>
<dbReference type="Pfam" id="PF25994">
    <property type="entry name" value="HH_AprE"/>
    <property type="match status" value="1"/>
</dbReference>